<evidence type="ECO:0000313" key="10">
    <source>
        <dbReference type="EMBL" id="CAG5164396.1"/>
    </source>
</evidence>
<evidence type="ECO:0000259" key="9">
    <source>
        <dbReference type="Pfam" id="PF13847"/>
    </source>
</evidence>
<dbReference type="Proteomes" id="UP000676310">
    <property type="component" value="Unassembled WGS sequence"/>
</dbReference>
<dbReference type="CDD" id="cd02440">
    <property type="entry name" value="AdoMet_MTases"/>
    <property type="match status" value="1"/>
</dbReference>
<dbReference type="SUPFAM" id="SSF53335">
    <property type="entry name" value="S-adenosyl-L-methionine-dependent methyltransferases"/>
    <property type="match status" value="1"/>
</dbReference>
<evidence type="ECO:0000256" key="1">
    <source>
        <dbReference type="ARBA" id="ARBA00022679"/>
    </source>
</evidence>
<dbReference type="PANTHER" id="PTHR43675">
    <property type="entry name" value="ARSENITE METHYLTRANSFERASE"/>
    <property type="match status" value="1"/>
</dbReference>
<dbReference type="InterPro" id="IPR029063">
    <property type="entry name" value="SAM-dependent_MTases_sf"/>
</dbReference>
<organism evidence="10 11">
    <name type="scientific">Alternaria atra</name>
    <dbReference type="NCBI Taxonomy" id="119953"/>
    <lineage>
        <taxon>Eukaryota</taxon>
        <taxon>Fungi</taxon>
        <taxon>Dikarya</taxon>
        <taxon>Ascomycota</taxon>
        <taxon>Pezizomycotina</taxon>
        <taxon>Dothideomycetes</taxon>
        <taxon>Pleosporomycetidae</taxon>
        <taxon>Pleosporales</taxon>
        <taxon>Pleosporineae</taxon>
        <taxon>Pleosporaceae</taxon>
        <taxon>Alternaria</taxon>
        <taxon>Alternaria sect. Ulocladioides</taxon>
    </lineage>
</organism>
<evidence type="ECO:0000256" key="4">
    <source>
        <dbReference type="ARBA" id="ARBA00034521"/>
    </source>
</evidence>
<name>A0A8J2I233_9PLEO</name>
<evidence type="ECO:0000256" key="8">
    <source>
        <dbReference type="ARBA" id="ARBA00048428"/>
    </source>
</evidence>
<dbReference type="PANTHER" id="PTHR43675:SF8">
    <property type="entry name" value="ARSENITE METHYLTRANSFERASE"/>
    <property type="match status" value="1"/>
</dbReference>
<evidence type="ECO:0000313" key="11">
    <source>
        <dbReference type="Proteomes" id="UP000676310"/>
    </source>
</evidence>
<comment type="similarity">
    <text evidence="3">Belongs to the methyltransferase superfamily. Arsenite methyltransferase family.</text>
</comment>
<gene>
    <name evidence="10" type="ORF">ALTATR162_LOCUS6647</name>
</gene>
<dbReference type="GeneID" id="67018559"/>
<comment type="caution">
    <text evidence="10">The sequence shown here is derived from an EMBL/GenBank/DDBJ whole genome shotgun (WGS) entry which is preliminary data.</text>
</comment>
<evidence type="ECO:0000256" key="6">
    <source>
        <dbReference type="ARBA" id="ARBA00047941"/>
    </source>
</evidence>
<comment type="catalytic activity">
    <reaction evidence="8">
        <text>arsenic triglutathione + 3 [thioredoxin]-dithiol + 3 S-adenosyl-L-methionine = trimethylarsine + 3 [thioredoxin]-disulfide + 3 glutathione + 3 S-adenosyl-L-homocysteine + 3 H(+)</text>
        <dbReference type="Rhea" id="RHEA:69432"/>
        <dbReference type="Rhea" id="RHEA-COMP:10698"/>
        <dbReference type="Rhea" id="RHEA-COMP:10700"/>
        <dbReference type="ChEBI" id="CHEBI:15378"/>
        <dbReference type="ChEBI" id="CHEBI:27130"/>
        <dbReference type="ChEBI" id="CHEBI:29950"/>
        <dbReference type="ChEBI" id="CHEBI:50058"/>
        <dbReference type="ChEBI" id="CHEBI:57856"/>
        <dbReference type="ChEBI" id="CHEBI:57925"/>
        <dbReference type="ChEBI" id="CHEBI:59789"/>
        <dbReference type="ChEBI" id="CHEBI:183640"/>
        <dbReference type="EC" id="2.1.1.137"/>
    </reaction>
</comment>
<dbReference type="Pfam" id="PF13847">
    <property type="entry name" value="Methyltransf_31"/>
    <property type="match status" value="1"/>
</dbReference>
<dbReference type="OrthoDB" id="66144at2759"/>
<dbReference type="AlphaFoldDB" id="A0A8J2I233"/>
<dbReference type="EC" id="2.1.1.137" evidence="4"/>
<proteinExistence type="inferred from homology"/>
<comment type="catalytic activity">
    <reaction evidence="7">
        <text>arsenic triglutathione + 2 [thioredoxin]-dithiol + 2 S-adenosyl-L-methionine + H2O = dimethylarsinous acid + 2 [thioredoxin]-disulfide + 3 glutathione + 2 S-adenosyl-L-homocysteine + 2 H(+)</text>
        <dbReference type="Rhea" id="RHEA:69464"/>
        <dbReference type="Rhea" id="RHEA-COMP:10698"/>
        <dbReference type="Rhea" id="RHEA-COMP:10700"/>
        <dbReference type="ChEBI" id="CHEBI:15377"/>
        <dbReference type="ChEBI" id="CHEBI:15378"/>
        <dbReference type="ChEBI" id="CHEBI:23808"/>
        <dbReference type="ChEBI" id="CHEBI:29950"/>
        <dbReference type="ChEBI" id="CHEBI:50058"/>
        <dbReference type="ChEBI" id="CHEBI:57856"/>
        <dbReference type="ChEBI" id="CHEBI:57925"/>
        <dbReference type="ChEBI" id="CHEBI:59789"/>
        <dbReference type="ChEBI" id="CHEBI:183640"/>
        <dbReference type="EC" id="2.1.1.137"/>
    </reaction>
</comment>
<dbReference type="InterPro" id="IPR025714">
    <property type="entry name" value="Methyltranfer_dom"/>
</dbReference>
<feature type="domain" description="Methyltransferase" evidence="9">
    <location>
        <begin position="67"/>
        <end position="202"/>
    </location>
</feature>
<keyword evidence="1" id="KW-0808">Transferase</keyword>
<accession>A0A8J2I233</accession>
<reference evidence="10" key="1">
    <citation type="submission" date="2021-05" db="EMBL/GenBank/DDBJ databases">
        <authorList>
            <person name="Stam R."/>
        </authorList>
    </citation>
    <scope>NUCLEOTIDE SEQUENCE</scope>
    <source>
        <strain evidence="10">CS162</strain>
    </source>
</reference>
<evidence type="ECO:0000256" key="3">
    <source>
        <dbReference type="ARBA" id="ARBA00034487"/>
    </source>
</evidence>
<protein>
    <recommendedName>
        <fullName evidence="5">Arsenite methyltransferase</fullName>
        <ecNumber evidence="4">2.1.1.137</ecNumber>
    </recommendedName>
</protein>
<dbReference type="GO" id="GO:0030791">
    <property type="term" value="F:arsenite methyltransferase activity"/>
    <property type="evidence" value="ECO:0007669"/>
    <property type="project" value="UniProtKB-EC"/>
</dbReference>
<keyword evidence="11" id="KW-1185">Reference proteome</keyword>
<evidence type="ECO:0000256" key="2">
    <source>
        <dbReference type="ARBA" id="ARBA00022691"/>
    </source>
</evidence>
<dbReference type="EMBL" id="CAJRGZ010000019">
    <property type="protein sequence ID" value="CAG5164396.1"/>
    <property type="molecule type" value="Genomic_DNA"/>
</dbReference>
<evidence type="ECO:0000256" key="5">
    <source>
        <dbReference type="ARBA" id="ARBA00034545"/>
    </source>
</evidence>
<comment type="catalytic activity">
    <reaction evidence="6">
        <text>arsenic triglutathione + [thioredoxin]-dithiol + S-adenosyl-L-methionine + 2 H2O = methylarsonous acid + [thioredoxin]-disulfide + 3 glutathione + S-adenosyl-L-homocysteine + H(+)</text>
        <dbReference type="Rhea" id="RHEA:69460"/>
        <dbReference type="Rhea" id="RHEA-COMP:10698"/>
        <dbReference type="Rhea" id="RHEA-COMP:10700"/>
        <dbReference type="ChEBI" id="CHEBI:15377"/>
        <dbReference type="ChEBI" id="CHEBI:15378"/>
        <dbReference type="ChEBI" id="CHEBI:17826"/>
        <dbReference type="ChEBI" id="CHEBI:29950"/>
        <dbReference type="ChEBI" id="CHEBI:50058"/>
        <dbReference type="ChEBI" id="CHEBI:57856"/>
        <dbReference type="ChEBI" id="CHEBI:57925"/>
        <dbReference type="ChEBI" id="CHEBI:59789"/>
        <dbReference type="ChEBI" id="CHEBI:183640"/>
        <dbReference type="EC" id="2.1.1.137"/>
    </reaction>
</comment>
<dbReference type="InterPro" id="IPR026669">
    <property type="entry name" value="Arsenite_MeTrfase-like"/>
</dbReference>
<dbReference type="Gene3D" id="3.40.50.150">
    <property type="entry name" value="Vaccinia Virus protein VP39"/>
    <property type="match status" value="1"/>
</dbReference>
<dbReference type="RefSeq" id="XP_043170204.1">
    <property type="nucleotide sequence ID" value="XM_043314269.1"/>
</dbReference>
<evidence type="ECO:0000256" key="7">
    <source>
        <dbReference type="ARBA" id="ARBA00047943"/>
    </source>
</evidence>
<sequence length="274" mass="29037">MTPDQDSAYSTIHARYTATALSKSPNTHNASTVARAFGYTEAELSSAPTDSNIGLSCGNPLALANLKKGETVIDLGCGAGFDVFLAAKRHMLQKAGLNAEKSGILNVTFIHSLITSTSQVPDSTADVIISNCVINLVPDVSKHLVFTEMFRLLKPGGRVAVSDILLKKDLPEGLKNNVALLVGCVSGASKKEEYEEWLEEAGFREVVVVEAGGDLNVYKGGEEEGKVGASSSCCCCGSGGDGGVAEDMRKELQDVDLNEWAGNILQDIRRQGVR</sequence>
<keyword evidence="2" id="KW-0949">S-adenosyl-L-methionine</keyword>